<dbReference type="Pfam" id="PF07703">
    <property type="entry name" value="A2M_BRD"/>
    <property type="match status" value="1"/>
</dbReference>
<evidence type="ECO:0000256" key="6">
    <source>
        <dbReference type="ARBA" id="ARBA00022900"/>
    </source>
</evidence>
<feature type="signal peptide" evidence="9">
    <location>
        <begin position="1"/>
        <end position="22"/>
    </location>
</feature>
<keyword evidence="8" id="KW-0325">Glycoprotein</keyword>
<dbReference type="PANTHER" id="PTHR11412">
    <property type="entry name" value="MACROGLOBULIN / COMPLEMENT"/>
    <property type="match status" value="1"/>
</dbReference>
<keyword evidence="3" id="KW-0964">Secreted</keyword>
<dbReference type="SUPFAM" id="SSF49410">
    <property type="entry name" value="Alpha-macroglobulin receptor domain"/>
    <property type="match status" value="1"/>
</dbReference>
<dbReference type="InterPro" id="IPR008930">
    <property type="entry name" value="Terpenoid_cyclase/PrenylTrfase"/>
</dbReference>
<dbReference type="SMART" id="SM01361">
    <property type="entry name" value="A2M_recep"/>
    <property type="match status" value="1"/>
</dbReference>
<dbReference type="SMART" id="SM01360">
    <property type="entry name" value="A2M"/>
    <property type="match status" value="1"/>
</dbReference>
<keyword evidence="4" id="KW-0646">Protease inhibitor</keyword>
<dbReference type="Gene3D" id="1.50.10.20">
    <property type="match status" value="1"/>
</dbReference>
<dbReference type="InterPro" id="IPR014756">
    <property type="entry name" value="Ig_E-set"/>
</dbReference>
<accession>A0A803KAP9</accession>
<evidence type="ECO:0000259" key="12">
    <source>
        <dbReference type="SMART" id="SM01361"/>
    </source>
</evidence>
<reference evidence="13" key="2">
    <citation type="submission" date="2021-03" db="UniProtKB">
        <authorList>
            <consortium name="Ensembl"/>
        </authorList>
    </citation>
    <scope>IDENTIFICATION</scope>
</reference>
<feature type="chain" id="PRO_5030783251" evidence="9">
    <location>
        <begin position="23"/>
        <end position="1478"/>
    </location>
</feature>
<evidence type="ECO:0000256" key="5">
    <source>
        <dbReference type="ARBA" id="ARBA00022729"/>
    </source>
</evidence>
<dbReference type="PANTHER" id="PTHR11412:SF184">
    <property type="entry name" value="ALPHA-2-MACROGLOBULIN"/>
    <property type="match status" value="1"/>
</dbReference>
<dbReference type="SUPFAM" id="SSF48239">
    <property type="entry name" value="Terpenoid cyclases/Protein prenyltransferases"/>
    <property type="match status" value="1"/>
</dbReference>
<dbReference type="FunCoup" id="A0A803KAP9">
    <property type="interactions" value="273"/>
</dbReference>
<dbReference type="SMART" id="SM01419">
    <property type="entry name" value="Thiol-ester_cl"/>
    <property type="match status" value="1"/>
</dbReference>
<evidence type="ECO:0000259" key="10">
    <source>
        <dbReference type="SMART" id="SM01359"/>
    </source>
</evidence>
<reference evidence="13" key="1">
    <citation type="journal article" date="2010" name="Science">
        <title>The genome of the Western clawed frog Xenopus tropicalis.</title>
        <authorList>
            <person name="Hellsten U."/>
            <person name="Harland R.M."/>
            <person name="Gilchrist M.J."/>
            <person name="Hendrix D."/>
            <person name="Jurka J."/>
            <person name="Kapitonov V."/>
            <person name="Ovcharenko I."/>
            <person name="Putnam N.H."/>
            <person name="Shu S."/>
            <person name="Taher L."/>
            <person name="Blitz I.L."/>
            <person name="Blumberg B."/>
            <person name="Dichmann D.S."/>
            <person name="Dubchak I."/>
            <person name="Amaya E."/>
            <person name="Detter J.C."/>
            <person name="Fletcher R."/>
            <person name="Gerhard D.S."/>
            <person name="Goodstein D."/>
            <person name="Graves T."/>
            <person name="Grigoriev I.V."/>
            <person name="Grimwood J."/>
            <person name="Kawashima T."/>
            <person name="Lindquist E."/>
            <person name="Lucas S.M."/>
            <person name="Mead P.E."/>
            <person name="Mitros T."/>
            <person name="Ogino H."/>
            <person name="Ohta Y."/>
            <person name="Poliakov A.V."/>
            <person name="Pollet N."/>
            <person name="Robert J."/>
            <person name="Salamov A."/>
            <person name="Sater A.K."/>
            <person name="Schmutz J."/>
            <person name="Terry A."/>
            <person name="Vize P.D."/>
            <person name="Warren W.C."/>
            <person name="Wells D."/>
            <person name="Wills A."/>
            <person name="Wilson R.K."/>
            <person name="Zimmerman L.B."/>
            <person name="Zorn A.M."/>
            <person name="Grainger R."/>
            <person name="Grammer T."/>
            <person name="Khokha M.K."/>
            <person name="Richardson P.M."/>
            <person name="Rokhsar D.S."/>
        </authorList>
    </citation>
    <scope>NUCLEOTIDE SEQUENCE [LARGE SCALE GENOMIC DNA]</scope>
    <source>
        <strain evidence="13">Nigerian</strain>
    </source>
</reference>
<feature type="domain" description="Alpha-macroglobulin receptor-binding" evidence="12">
    <location>
        <begin position="1377"/>
        <end position="1464"/>
    </location>
</feature>
<proteinExistence type="inferred from homology"/>
<dbReference type="PROSITE" id="PS00477">
    <property type="entry name" value="ALPHA_2_MACROGLOBULIN"/>
    <property type="match status" value="1"/>
</dbReference>
<dbReference type="InterPro" id="IPR011625">
    <property type="entry name" value="A2M_N_BRD"/>
</dbReference>
<keyword evidence="5 9" id="KW-0732">Signal</keyword>
<feature type="domain" description="Alpha-2-macroglobulin bait region" evidence="10">
    <location>
        <begin position="452"/>
        <end position="603"/>
    </location>
</feature>
<sequence length="1478" mass="165055">MVLLRALGLALVLLHLSGTLEAKLHYVVIFPSELVAPHSEQACVHLSGAEGDSRIQVTLNMAERNSTVIERNLQQKSLFSCVTFQVPPPSEGNEEVATMEILIESAGETITNSSKVLVRKRRTSTFIQTDKVLYKPGDTVQIRVVNLEENLQLKETRFRVIYIQDPNQRHIAWWQNVNLTQGIAELSFPLSPEPSFGFYYIHVGDIKQHFFVTRFALHKYEVVFQFPKAVLSNSEQFQLKICGRYPNGQPVQGTYQATVCRWAFSVYWSRHFKNFSDLCVDFSGKLEQSGCSILQVKSDTFRIAYNTHEMDLEGVATITEEETGLKYSGRGRTTISPKLKSCRFLDGDITYKPGIPYSGTIKVMDGNDDPLPNQKVSLTISPMNITENLVSDENGLVSFQLDNTTAWEGKLRLTASPEMEKSADMYSGLIIPVFGKDSLELKLFESPSKSFLKLHSQQGELPCEGQRDVRVEYIIPNSALGMEAKHMELHYLVISKESIKDSGSLEVPITSEGGGSSELRGEVSIKLTLSADVSPTLRALAFISLPNGELVADSATFKLQRCFKNKVSVGFSPDEVLPGADVSLQVQAAAGSLCGLRVVDKIVKPEVDVTADRIHKLFPYFNGTYDYRIKDADDNCTLNQKYRVDVYSLFKDMQLKIVTNAYNKRPSRCWEEDVEEMLYVPNEVYIPYLKARAKLFGVNPDWTVELPTHIEPTPKLSRVEDFSVLSKTKYFRDKDGITKGAAEIIRVSLPETWIWELAAVGESGRAEVHGSAPDTITEWNAGAFCMGPSGFGISPPTSLRAFQPFFVELTLPYSVVRGESFTLKASVFNSLKQCIKVQTILLPSQELELEPCADCQYSSCLCAEESKTFYWNLKASNLGEVNITVRTEALNTQDMCNNEIAIVPKQGHSDTVIKPLLVQPGGVLIEKSHSSLICSPEGEDHSKTEDISLNVPENILEGSERAYVTALGDLMGTAMQNLDRLLAMPYGCGEQNMVLFAPNIFILQYLENTHQLSPEIQTKAKGFLESGYQRQLTYKRNDGSYSAFGSRDPEGNTWLTAFVVKSFSKARPYIFIDGDHLNHSFSWLKDKRQRSGCFRSVGKLFNNAMKGGVDDEISLSAYVTIALMEAGLSKEDPMVSDALSCLRKAARKVSSAYTQALLAYTFTLSDDTKHREKLLAKLEEKAVRKDGQLHWERKPASKASDLPYWYRAPSAEVELTSYALLALLSGPNKDLGKASEIVNWLSKQQNPYGGFSSTQDTVVALQALAKYAEATFSDKGDVTVTVTSKTGFHQQFHVDQTNRLLLQKASLPDIPGEYSLSATGSSCVYVQTVLRYNIPPPRSDATFSVRVETQPKQCPQEPMKQMHIDIYIQYTGSREKSNMALVEVKMLSGFIPVKSTIKQLVSSNTIKRSEIQTDMVTLYLNELGHDPVHFSIMVEQDIEVKNLKPATVKVYDYYETAEHAVTEYNSPCSSDKEAENTR</sequence>
<dbReference type="FunFam" id="1.50.10.20:FF:000001">
    <property type="entry name" value="CD109 isoform 1"/>
    <property type="match status" value="1"/>
</dbReference>
<dbReference type="InterPro" id="IPR041813">
    <property type="entry name" value="A2M_TED"/>
</dbReference>
<dbReference type="Gene3D" id="2.60.120.1540">
    <property type="match status" value="1"/>
</dbReference>
<dbReference type="Pfam" id="PF17791">
    <property type="entry name" value="MG3"/>
    <property type="match status" value="1"/>
</dbReference>
<dbReference type="InterPro" id="IPR009048">
    <property type="entry name" value="A-macroglobulin_rcpt-bd"/>
</dbReference>
<dbReference type="Pfam" id="PF01835">
    <property type="entry name" value="MG2"/>
    <property type="match status" value="1"/>
</dbReference>
<comment type="similarity">
    <text evidence="2">Belongs to the protease inhibitor I39 (alpha-2-macroglobulin) family.</text>
</comment>
<dbReference type="Gene3D" id="2.60.40.10">
    <property type="entry name" value="Immunoglobulins"/>
    <property type="match status" value="2"/>
</dbReference>
<dbReference type="Pfam" id="PF07677">
    <property type="entry name" value="A2M_recep"/>
    <property type="match status" value="1"/>
</dbReference>
<dbReference type="Xenbase" id="XB-GENE-5943821">
    <property type="gene designation" value="a2ml1"/>
</dbReference>
<dbReference type="SMART" id="SM01359">
    <property type="entry name" value="A2M_N_2"/>
    <property type="match status" value="1"/>
</dbReference>
<dbReference type="InterPro" id="IPR002890">
    <property type="entry name" value="MG2"/>
</dbReference>
<evidence type="ECO:0000256" key="8">
    <source>
        <dbReference type="ARBA" id="ARBA00023180"/>
    </source>
</evidence>
<dbReference type="FunFam" id="2.60.40.1930:FF:000001">
    <property type="entry name" value="CD109 isoform 3"/>
    <property type="match status" value="1"/>
</dbReference>
<dbReference type="InterPro" id="IPR011626">
    <property type="entry name" value="Alpha-macroglobulin_TED"/>
</dbReference>
<dbReference type="Pfam" id="PF07678">
    <property type="entry name" value="TED_complement"/>
    <property type="match status" value="1"/>
</dbReference>
<dbReference type="InterPro" id="IPR001599">
    <property type="entry name" value="Macroglobln_a2"/>
</dbReference>
<evidence type="ECO:0000256" key="2">
    <source>
        <dbReference type="ARBA" id="ARBA00010952"/>
    </source>
</evidence>
<dbReference type="Gene3D" id="2.60.40.1930">
    <property type="match status" value="2"/>
</dbReference>
<protein>
    <submittedName>
        <fullName evidence="13">Alpha-2-macroglobulin-like 1</fullName>
    </submittedName>
</protein>
<organism evidence="13">
    <name type="scientific">Xenopus tropicalis</name>
    <name type="common">Western clawed frog</name>
    <name type="synonym">Silurana tropicalis</name>
    <dbReference type="NCBI Taxonomy" id="8364"/>
    <lineage>
        <taxon>Eukaryota</taxon>
        <taxon>Metazoa</taxon>
        <taxon>Chordata</taxon>
        <taxon>Craniata</taxon>
        <taxon>Vertebrata</taxon>
        <taxon>Euteleostomi</taxon>
        <taxon>Amphibia</taxon>
        <taxon>Batrachia</taxon>
        <taxon>Anura</taxon>
        <taxon>Pipoidea</taxon>
        <taxon>Pipidae</taxon>
        <taxon>Xenopodinae</taxon>
        <taxon>Xenopus</taxon>
        <taxon>Silurana</taxon>
    </lineage>
</organism>
<dbReference type="InterPro" id="IPR013783">
    <property type="entry name" value="Ig-like_fold"/>
</dbReference>
<evidence type="ECO:0000256" key="7">
    <source>
        <dbReference type="ARBA" id="ARBA00023157"/>
    </source>
</evidence>
<dbReference type="Bgee" id="ENSXETG00000017070">
    <property type="expression patterns" value="Expressed in liver and 9 other cell types or tissues"/>
</dbReference>
<evidence type="ECO:0000256" key="1">
    <source>
        <dbReference type="ARBA" id="ARBA00004613"/>
    </source>
</evidence>
<dbReference type="Gene3D" id="2.60.40.1940">
    <property type="match status" value="1"/>
</dbReference>
<keyword evidence="6" id="KW-0722">Serine protease inhibitor</keyword>
<keyword evidence="7" id="KW-1015">Disulfide bond</keyword>
<dbReference type="CDD" id="cd02897">
    <property type="entry name" value="A2M_2"/>
    <property type="match status" value="1"/>
</dbReference>
<dbReference type="Pfam" id="PF00207">
    <property type="entry name" value="A2M"/>
    <property type="match status" value="1"/>
</dbReference>
<comment type="subcellular location">
    <subcellularLocation>
        <location evidence="1">Secreted</location>
    </subcellularLocation>
</comment>
<evidence type="ECO:0000259" key="11">
    <source>
        <dbReference type="SMART" id="SM01360"/>
    </source>
</evidence>
<dbReference type="GeneTree" id="ENSGT00940000163990"/>
<dbReference type="Ensembl" id="ENSXETT00000116460">
    <property type="protein sequence ID" value="ENSXETP00000117478"/>
    <property type="gene ID" value="ENSXETG00000017070"/>
</dbReference>
<gene>
    <name evidence="13" type="primary">a2ml1</name>
</gene>
<dbReference type="GO" id="GO:0005615">
    <property type="term" value="C:extracellular space"/>
    <property type="evidence" value="ECO:0007669"/>
    <property type="project" value="InterPro"/>
</dbReference>
<name>A0A803KAP9_XENTR</name>
<dbReference type="SUPFAM" id="SSF81296">
    <property type="entry name" value="E set domains"/>
    <property type="match status" value="1"/>
</dbReference>
<feature type="domain" description="Alpha-2-macroglobulin" evidence="11">
    <location>
        <begin position="752"/>
        <end position="841"/>
    </location>
</feature>
<dbReference type="Gene3D" id="2.20.130.20">
    <property type="match status" value="1"/>
</dbReference>
<evidence type="ECO:0000256" key="9">
    <source>
        <dbReference type="SAM" id="SignalP"/>
    </source>
</evidence>
<dbReference type="Gene3D" id="2.60.40.690">
    <property type="entry name" value="Alpha-macroglobulin, receptor-binding domain"/>
    <property type="match status" value="1"/>
</dbReference>
<dbReference type="Pfam" id="PF17789">
    <property type="entry name" value="MG4"/>
    <property type="match status" value="1"/>
</dbReference>
<dbReference type="InterPro" id="IPR040839">
    <property type="entry name" value="MG4"/>
</dbReference>
<dbReference type="GO" id="GO:0004867">
    <property type="term" value="F:serine-type endopeptidase inhibitor activity"/>
    <property type="evidence" value="ECO:0007669"/>
    <property type="project" value="UniProtKB-KW"/>
</dbReference>
<evidence type="ECO:0000256" key="3">
    <source>
        <dbReference type="ARBA" id="ARBA00022525"/>
    </source>
</evidence>
<dbReference type="InterPro" id="IPR047565">
    <property type="entry name" value="Alpha-macroglob_thiol-ester_cl"/>
</dbReference>
<dbReference type="InterPro" id="IPR036595">
    <property type="entry name" value="A-macroglobulin_rcpt-bd_sf"/>
</dbReference>
<dbReference type="InterPro" id="IPR050473">
    <property type="entry name" value="A2M/Complement_sys"/>
</dbReference>
<dbReference type="InterPro" id="IPR019742">
    <property type="entry name" value="MacrogloblnA2_CS"/>
</dbReference>
<evidence type="ECO:0000256" key="4">
    <source>
        <dbReference type="ARBA" id="ARBA00022690"/>
    </source>
</evidence>
<dbReference type="InParanoid" id="A0A803KAP9"/>
<dbReference type="InterPro" id="IPR041555">
    <property type="entry name" value="MG3"/>
</dbReference>
<evidence type="ECO:0000313" key="13">
    <source>
        <dbReference type="Ensembl" id="ENSXETP00000117478"/>
    </source>
</evidence>